<evidence type="ECO:0000313" key="2">
    <source>
        <dbReference type="EMBL" id="GAA3122551.1"/>
    </source>
</evidence>
<gene>
    <name evidence="2" type="ORF">GCM10010466_11860</name>
</gene>
<evidence type="ECO:0000313" key="3">
    <source>
        <dbReference type="Proteomes" id="UP001500320"/>
    </source>
</evidence>
<dbReference type="InterPro" id="IPR021517">
    <property type="entry name" value="DUF3180"/>
</dbReference>
<keyword evidence="1" id="KW-1133">Transmembrane helix</keyword>
<sequence length="155" mass="16682">MKPSHPGVLVGITVVLALLTWVLLRPLYASIPAVPWTAIPTVLLLAIGEAYTGWMTRARILRRPGTKPVEPLAVARLVALAKASAYGGAVFAGIFAGFAFYAADMLEQDTPRRDFFIAGGSFLGCVALVCAALYLEHCCKVPEEPDEAPERRGER</sequence>
<dbReference type="EMBL" id="BAAAUT010000007">
    <property type="protein sequence ID" value="GAA3122551.1"/>
    <property type="molecule type" value="Genomic_DNA"/>
</dbReference>
<comment type="caution">
    <text evidence="2">The sequence shown here is derived from an EMBL/GenBank/DDBJ whole genome shotgun (WGS) entry which is preliminary data.</text>
</comment>
<feature type="transmembrane region" description="Helical" evidence="1">
    <location>
        <begin position="36"/>
        <end position="56"/>
    </location>
</feature>
<feature type="transmembrane region" description="Helical" evidence="1">
    <location>
        <begin position="77"/>
        <end position="103"/>
    </location>
</feature>
<feature type="transmembrane region" description="Helical" evidence="1">
    <location>
        <begin position="7"/>
        <end position="24"/>
    </location>
</feature>
<accession>A0ABP6MVL6</accession>
<organism evidence="2 3">
    <name type="scientific">Planomonospora alba</name>
    <dbReference type="NCBI Taxonomy" id="161354"/>
    <lineage>
        <taxon>Bacteria</taxon>
        <taxon>Bacillati</taxon>
        <taxon>Actinomycetota</taxon>
        <taxon>Actinomycetes</taxon>
        <taxon>Streptosporangiales</taxon>
        <taxon>Streptosporangiaceae</taxon>
        <taxon>Planomonospora</taxon>
    </lineage>
</organism>
<dbReference type="Proteomes" id="UP001500320">
    <property type="component" value="Unassembled WGS sequence"/>
</dbReference>
<evidence type="ECO:0000256" key="1">
    <source>
        <dbReference type="SAM" id="Phobius"/>
    </source>
</evidence>
<keyword evidence="3" id="KW-1185">Reference proteome</keyword>
<dbReference type="Pfam" id="PF11377">
    <property type="entry name" value="DUF3180"/>
    <property type="match status" value="1"/>
</dbReference>
<feature type="transmembrane region" description="Helical" evidence="1">
    <location>
        <begin position="115"/>
        <end position="135"/>
    </location>
</feature>
<protein>
    <submittedName>
        <fullName evidence="2">DUF3180 domain-containing protein</fullName>
    </submittedName>
</protein>
<name>A0ABP6MVL6_9ACTN</name>
<keyword evidence="1" id="KW-0812">Transmembrane</keyword>
<reference evidence="3" key="1">
    <citation type="journal article" date="2019" name="Int. J. Syst. Evol. Microbiol.">
        <title>The Global Catalogue of Microorganisms (GCM) 10K type strain sequencing project: providing services to taxonomists for standard genome sequencing and annotation.</title>
        <authorList>
            <consortium name="The Broad Institute Genomics Platform"/>
            <consortium name="The Broad Institute Genome Sequencing Center for Infectious Disease"/>
            <person name="Wu L."/>
            <person name="Ma J."/>
        </authorList>
    </citation>
    <scope>NUCLEOTIDE SEQUENCE [LARGE SCALE GENOMIC DNA]</scope>
    <source>
        <strain evidence="3">JCM 9373</strain>
    </source>
</reference>
<keyword evidence="1" id="KW-0472">Membrane</keyword>
<proteinExistence type="predicted"/>
<dbReference type="RefSeq" id="WP_344856678.1">
    <property type="nucleotide sequence ID" value="NZ_BAAAUT010000007.1"/>
</dbReference>